<organism evidence="11">
    <name type="scientific">hydrothermal vent metagenome</name>
    <dbReference type="NCBI Taxonomy" id="652676"/>
    <lineage>
        <taxon>unclassified sequences</taxon>
        <taxon>metagenomes</taxon>
        <taxon>ecological metagenomes</taxon>
    </lineage>
</organism>
<protein>
    <submittedName>
        <fullName evidence="11">Membrane proteins related to metalloendopeptidases</fullName>
    </submittedName>
</protein>
<keyword evidence="6" id="KW-0862">Zinc</keyword>
<gene>
    <name evidence="11" type="ORF">MNB_SV-12-1422</name>
</gene>
<dbReference type="Pfam" id="PF18059">
    <property type="entry name" value="Csd3_N"/>
    <property type="match status" value="1"/>
</dbReference>
<sequence>MKKILYSFILLAMLSTLLSAKTYHWKKGTTFLSFLRNNGIPQKLYYNLDSDDKELIAEIRSGQKYSIKKNRILIPITDELQIQIIGKKKLSLEPIPFETLKGSIHLTVKKSFEKELYAKTHSKGLLKSLKSAYTSLNLKKIKKGDKISIFYEQKRRDGKAIDNPKILASHITINKKSYYNYLAKDGKHYDSLGEEYKKIKKSYTPYIRPIQNTRVSSGFTHRRFHPILHRYKAHLGIDYANCTGTPIKSTAKGKIIYRGWKGGYGRCIKIQHANGLVSLYAHMSRYRKGLKVGSWVPQGKIIGYVGSSGRSTGAHLHFGMYKNGKAINPARYVRVTKHKTLVHKLKGKDYIALRKKVVHYRNKFKKLRKNGGKPLYIKKNNYLVMRDNRAKKVNL</sequence>
<evidence type="ECO:0000256" key="4">
    <source>
        <dbReference type="ARBA" id="ARBA00022723"/>
    </source>
</evidence>
<evidence type="ECO:0000256" key="1">
    <source>
        <dbReference type="ARBA" id="ARBA00001947"/>
    </source>
</evidence>
<dbReference type="GO" id="GO:0006508">
    <property type="term" value="P:proteolysis"/>
    <property type="evidence" value="ECO:0007669"/>
    <property type="project" value="UniProtKB-KW"/>
</dbReference>
<keyword evidence="5" id="KW-0378">Hydrolase</keyword>
<dbReference type="SUPFAM" id="SSF51261">
    <property type="entry name" value="Duplicated hybrid motif"/>
    <property type="match status" value="1"/>
</dbReference>
<evidence type="ECO:0000256" key="6">
    <source>
        <dbReference type="ARBA" id="ARBA00022833"/>
    </source>
</evidence>
<dbReference type="GO" id="GO:0030313">
    <property type="term" value="C:cell envelope"/>
    <property type="evidence" value="ECO:0007669"/>
    <property type="project" value="UniProtKB-SubCell"/>
</dbReference>
<evidence type="ECO:0000256" key="7">
    <source>
        <dbReference type="ARBA" id="ARBA00023049"/>
    </source>
</evidence>
<dbReference type="GO" id="GO:0004222">
    <property type="term" value="F:metalloendopeptidase activity"/>
    <property type="evidence" value="ECO:0007669"/>
    <property type="project" value="TreeGrafter"/>
</dbReference>
<evidence type="ECO:0000313" key="11">
    <source>
        <dbReference type="EMBL" id="SFV57736.1"/>
    </source>
</evidence>
<dbReference type="Pfam" id="PF19425">
    <property type="entry name" value="Csd3_N2"/>
    <property type="match status" value="1"/>
</dbReference>
<evidence type="ECO:0000256" key="5">
    <source>
        <dbReference type="ARBA" id="ARBA00022801"/>
    </source>
</evidence>
<dbReference type="AlphaFoldDB" id="A0A1W1BW40"/>
<evidence type="ECO:0000256" key="3">
    <source>
        <dbReference type="ARBA" id="ARBA00022670"/>
    </source>
</evidence>
<dbReference type="InterPro" id="IPR016047">
    <property type="entry name" value="M23ase_b-sheet_dom"/>
</dbReference>
<proteinExistence type="predicted"/>
<name>A0A1W1BW40_9ZZZZ</name>
<reference evidence="11" key="1">
    <citation type="submission" date="2016-10" db="EMBL/GenBank/DDBJ databases">
        <authorList>
            <person name="de Groot N.N."/>
        </authorList>
    </citation>
    <scope>NUCLEOTIDE SEQUENCE</scope>
</reference>
<dbReference type="EMBL" id="FPHE01000080">
    <property type="protein sequence ID" value="SFV57736.1"/>
    <property type="molecule type" value="Genomic_DNA"/>
</dbReference>
<feature type="domain" description="M23ase beta-sheet core" evidence="8">
    <location>
        <begin position="233"/>
        <end position="329"/>
    </location>
</feature>
<dbReference type="Gene3D" id="2.70.70.10">
    <property type="entry name" value="Glucose Permease (Domain IIA)"/>
    <property type="match status" value="1"/>
</dbReference>
<dbReference type="InterPro" id="IPR050570">
    <property type="entry name" value="Cell_wall_metabolism_enzyme"/>
</dbReference>
<dbReference type="PANTHER" id="PTHR21666:SF288">
    <property type="entry name" value="CELL DIVISION PROTEIN YTFB"/>
    <property type="match status" value="1"/>
</dbReference>
<dbReference type="InterPro" id="IPR040653">
    <property type="entry name" value="Csd3_N"/>
</dbReference>
<dbReference type="Pfam" id="PF01551">
    <property type="entry name" value="Peptidase_M23"/>
    <property type="match status" value="1"/>
</dbReference>
<dbReference type="PANTHER" id="PTHR21666">
    <property type="entry name" value="PEPTIDASE-RELATED"/>
    <property type="match status" value="1"/>
</dbReference>
<keyword evidence="3" id="KW-0645">Protease</keyword>
<evidence type="ECO:0000259" key="9">
    <source>
        <dbReference type="Pfam" id="PF18059"/>
    </source>
</evidence>
<dbReference type="Gene3D" id="3.10.450.350">
    <property type="match status" value="1"/>
</dbReference>
<evidence type="ECO:0000259" key="10">
    <source>
        <dbReference type="Pfam" id="PF19425"/>
    </source>
</evidence>
<dbReference type="InterPro" id="IPR011055">
    <property type="entry name" value="Dup_hybrid_motif"/>
</dbReference>
<feature type="domain" description="Csd3-like second N-terminal" evidence="10">
    <location>
        <begin position="111"/>
        <end position="219"/>
    </location>
</feature>
<accession>A0A1W1BW40</accession>
<dbReference type="CDD" id="cd12797">
    <property type="entry name" value="M23_peptidase"/>
    <property type="match status" value="1"/>
</dbReference>
<evidence type="ECO:0000256" key="2">
    <source>
        <dbReference type="ARBA" id="ARBA00004196"/>
    </source>
</evidence>
<dbReference type="InterPro" id="IPR045834">
    <property type="entry name" value="Csd3_N2"/>
</dbReference>
<keyword evidence="7" id="KW-0482">Metalloprotease</keyword>
<evidence type="ECO:0000259" key="8">
    <source>
        <dbReference type="Pfam" id="PF01551"/>
    </source>
</evidence>
<comment type="cofactor">
    <cofactor evidence="1">
        <name>Zn(2+)</name>
        <dbReference type="ChEBI" id="CHEBI:29105"/>
    </cofactor>
</comment>
<feature type="domain" description="Csd3 N-terminal" evidence="9">
    <location>
        <begin position="24"/>
        <end position="87"/>
    </location>
</feature>
<dbReference type="GO" id="GO:0046872">
    <property type="term" value="F:metal ion binding"/>
    <property type="evidence" value="ECO:0007669"/>
    <property type="project" value="UniProtKB-KW"/>
</dbReference>
<keyword evidence="4" id="KW-0479">Metal-binding</keyword>
<comment type="subcellular location">
    <subcellularLocation>
        <location evidence="2">Cell envelope</location>
    </subcellularLocation>
</comment>